<dbReference type="SUPFAM" id="SSF46689">
    <property type="entry name" value="Homeodomain-like"/>
    <property type="match status" value="2"/>
</dbReference>
<feature type="region of interest" description="Disordered" evidence="3">
    <location>
        <begin position="284"/>
        <end position="304"/>
    </location>
</feature>
<dbReference type="InterPro" id="IPR018060">
    <property type="entry name" value="HTH_AraC"/>
</dbReference>
<dbReference type="InterPro" id="IPR009057">
    <property type="entry name" value="Homeodomain-like_sf"/>
</dbReference>
<dbReference type="EMBL" id="CP036316">
    <property type="protein sequence ID" value="QDT64682.1"/>
    <property type="molecule type" value="Genomic_DNA"/>
</dbReference>
<sequence>MSISRFQCDQDELAERISRLVSDEGSIEMQPGLFLYRCSKAGEPIYAVSEPSLCVIAQGAKEVLLGENCFRYDPARYLISTMKLPVSGRIVEATEKRPYLSLRLTLDPSIVTSVLVESGYEPAQTESSPTGIDVSELNVTLLDSVLRLVRLLDDPLEYQVLSAQTIKEIVFRLLMGNQGGRLRHVARLGGQSPRMVWAIQMIRDRFDEAIRIEDLASELSMSVSSFHSHFKSATSMSPLQFQKQLRLQEARRLLLDEHNDAAQAGFRVGYEDAAQFSREYKRHFGLPPKRDADRLRSKEVETAQ</sequence>
<dbReference type="InterPro" id="IPR009594">
    <property type="entry name" value="Tscrpt_reg_HTH_AraC_N"/>
</dbReference>
<dbReference type="SMART" id="SM00342">
    <property type="entry name" value="HTH_ARAC"/>
    <property type="match status" value="1"/>
</dbReference>
<gene>
    <name evidence="5" type="primary">rhaS</name>
    <name evidence="5" type="ORF">V22_19230</name>
</gene>
<evidence type="ECO:0000256" key="2">
    <source>
        <dbReference type="ARBA" id="ARBA00023163"/>
    </source>
</evidence>
<dbReference type="GO" id="GO:0043565">
    <property type="term" value="F:sequence-specific DNA binding"/>
    <property type="evidence" value="ECO:0007669"/>
    <property type="project" value="InterPro"/>
</dbReference>
<dbReference type="GO" id="GO:0003700">
    <property type="term" value="F:DNA-binding transcription factor activity"/>
    <property type="evidence" value="ECO:0007669"/>
    <property type="project" value="InterPro"/>
</dbReference>
<dbReference type="AlphaFoldDB" id="A0A517T8H0"/>
<protein>
    <submittedName>
        <fullName evidence="5">HTH-type transcriptional activator RhaS</fullName>
    </submittedName>
</protein>
<reference evidence="5 6" key="1">
    <citation type="submission" date="2019-02" db="EMBL/GenBank/DDBJ databases">
        <title>Deep-cultivation of Planctomycetes and their phenomic and genomic characterization uncovers novel biology.</title>
        <authorList>
            <person name="Wiegand S."/>
            <person name="Jogler M."/>
            <person name="Boedeker C."/>
            <person name="Pinto D."/>
            <person name="Vollmers J."/>
            <person name="Rivas-Marin E."/>
            <person name="Kohn T."/>
            <person name="Peeters S.H."/>
            <person name="Heuer A."/>
            <person name="Rast P."/>
            <person name="Oberbeckmann S."/>
            <person name="Bunk B."/>
            <person name="Jeske O."/>
            <person name="Meyerdierks A."/>
            <person name="Storesund J.E."/>
            <person name="Kallscheuer N."/>
            <person name="Luecker S."/>
            <person name="Lage O.M."/>
            <person name="Pohl T."/>
            <person name="Merkel B.J."/>
            <person name="Hornburger P."/>
            <person name="Mueller R.-W."/>
            <person name="Bruemmer F."/>
            <person name="Labrenz M."/>
            <person name="Spormann A.M."/>
            <person name="Op den Camp H."/>
            <person name="Overmann J."/>
            <person name="Amann R."/>
            <person name="Jetten M.S.M."/>
            <person name="Mascher T."/>
            <person name="Medema M.H."/>
            <person name="Devos D.P."/>
            <person name="Kaster A.-K."/>
            <person name="Ovreas L."/>
            <person name="Rohde M."/>
            <person name="Galperin M.Y."/>
            <person name="Jogler C."/>
        </authorList>
    </citation>
    <scope>NUCLEOTIDE SEQUENCE [LARGE SCALE GENOMIC DNA]</scope>
    <source>
        <strain evidence="5 6">V22</strain>
    </source>
</reference>
<evidence type="ECO:0000256" key="3">
    <source>
        <dbReference type="SAM" id="MobiDB-lite"/>
    </source>
</evidence>
<dbReference type="Proteomes" id="UP000319976">
    <property type="component" value="Chromosome"/>
</dbReference>
<evidence type="ECO:0000256" key="1">
    <source>
        <dbReference type="ARBA" id="ARBA00023015"/>
    </source>
</evidence>
<dbReference type="Gene3D" id="1.10.10.60">
    <property type="entry name" value="Homeodomain-like"/>
    <property type="match status" value="2"/>
</dbReference>
<dbReference type="OrthoDB" id="34150at2"/>
<dbReference type="PANTHER" id="PTHR43436:SF1">
    <property type="entry name" value="TRANSCRIPTIONAL REGULATORY PROTEIN"/>
    <property type="match status" value="1"/>
</dbReference>
<dbReference type="RefSeq" id="WP_145262055.1">
    <property type="nucleotide sequence ID" value="NZ_CP036316.1"/>
</dbReference>
<dbReference type="PANTHER" id="PTHR43436">
    <property type="entry name" value="ARAC-FAMILY TRANSCRIPTIONAL REGULATOR"/>
    <property type="match status" value="1"/>
</dbReference>
<organism evidence="5 6">
    <name type="scientific">Calycomorphotria hydatis</name>
    <dbReference type="NCBI Taxonomy" id="2528027"/>
    <lineage>
        <taxon>Bacteria</taxon>
        <taxon>Pseudomonadati</taxon>
        <taxon>Planctomycetota</taxon>
        <taxon>Planctomycetia</taxon>
        <taxon>Planctomycetales</taxon>
        <taxon>Planctomycetaceae</taxon>
        <taxon>Calycomorphotria</taxon>
    </lineage>
</organism>
<feature type="compositionally biased region" description="Basic and acidic residues" evidence="3">
    <location>
        <begin position="288"/>
        <end position="304"/>
    </location>
</feature>
<dbReference type="KEGG" id="chya:V22_19230"/>
<dbReference type="Pfam" id="PF06719">
    <property type="entry name" value="AraC_N"/>
    <property type="match status" value="1"/>
</dbReference>
<keyword evidence="1" id="KW-0805">Transcription regulation</keyword>
<proteinExistence type="predicted"/>
<evidence type="ECO:0000313" key="6">
    <source>
        <dbReference type="Proteomes" id="UP000319976"/>
    </source>
</evidence>
<evidence type="ECO:0000259" key="4">
    <source>
        <dbReference type="PROSITE" id="PS01124"/>
    </source>
</evidence>
<keyword evidence="6" id="KW-1185">Reference proteome</keyword>
<accession>A0A517T8H0</accession>
<keyword evidence="2" id="KW-0804">Transcription</keyword>
<dbReference type="PROSITE" id="PS01124">
    <property type="entry name" value="HTH_ARAC_FAMILY_2"/>
    <property type="match status" value="1"/>
</dbReference>
<name>A0A517T8H0_9PLAN</name>
<evidence type="ECO:0000313" key="5">
    <source>
        <dbReference type="EMBL" id="QDT64682.1"/>
    </source>
</evidence>
<dbReference type="Pfam" id="PF12833">
    <property type="entry name" value="HTH_18"/>
    <property type="match status" value="1"/>
</dbReference>
<feature type="domain" description="HTH araC/xylS-type" evidence="4">
    <location>
        <begin position="196"/>
        <end position="294"/>
    </location>
</feature>